<organism evidence="2 3">
    <name type="scientific">Mycolicibacterium fluoranthenivorans</name>
    <dbReference type="NCBI Taxonomy" id="258505"/>
    <lineage>
        <taxon>Bacteria</taxon>
        <taxon>Bacillati</taxon>
        <taxon>Actinomycetota</taxon>
        <taxon>Actinomycetes</taxon>
        <taxon>Mycobacteriales</taxon>
        <taxon>Mycobacteriaceae</taxon>
        <taxon>Mycolicibacterium</taxon>
    </lineage>
</organism>
<reference evidence="3" key="1">
    <citation type="submission" date="2016-10" db="EMBL/GenBank/DDBJ databases">
        <authorList>
            <person name="Varghese N."/>
            <person name="Submissions S."/>
        </authorList>
    </citation>
    <scope>NUCLEOTIDE SEQUENCE [LARGE SCALE GENOMIC DNA]</scope>
    <source>
        <strain evidence="3">UNC267MFSha1.1M11</strain>
    </source>
</reference>
<dbReference type="AlphaFoldDB" id="A0A1G4WR07"/>
<evidence type="ECO:0000313" key="2">
    <source>
        <dbReference type="EMBL" id="SCX27234.1"/>
    </source>
</evidence>
<evidence type="ECO:0000256" key="1">
    <source>
        <dbReference type="SAM" id="SignalP"/>
    </source>
</evidence>
<evidence type="ECO:0000313" key="3">
    <source>
        <dbReference type="Proteomes" id="UP000199707"/>
    </source>
</evidence>
<sequence>MRGHVIAIGLLGAGLMIGTAPSASAECGVDWINHQTCNNIENEYMVGQNFDVYLSLVVPDLNDRAAVRDYFWHKNI</sequence>
<gene>
    <name evidence="2" type="ORF">SAMN02799620_04254</name>
</gene>
<protein>
    <submittedName>
        <fullName evidence="2">Uncharacterized protein</fullName>
    </submittedName>
</protein>
<accession>A0A1G4WR07</accession>
<feature type="chain" id="PRO_5011556850" evidence="1">
    <location>
        <begin position="26"/>
        <end position="76"/>
    </location>
</feature>
<dbReference type="Proteomes" id="UP000199707">
    <property type="component" value="Unassembled WGS sequence"/>
</dbReference>
<name>A0A1G4WR07_9MYCO</name>
<dbReference type="RefSeq" id="WP_090360750.1">
    <property type="nucleotide sequence ID" value="NZ_FMUB01000009.1"/>
</dbReference>
<feature type="signal peptide" evidence="1">
    <location>
        <begin position="1"/>
        <end position="25"/>
    </location>
</feature>
<proteinExistence type="predicted"/>
<keyword evidence="1" id="KW-0732">Signal</keyword>
<dbReference type="EMBL" id="FMUB01000009">
    <property type="protein sequence ID" value="SCX27234.1"/>
    <property type="molecule type" value="Genomic_DNA"/>
</dbReference>